<evidence type="ECO:0000313" key="3">
    <source>
        <dbReference type="Proteomes" id="UP000184267"/>
    </source>
</evidence>
<dbReference type="OrthoDB" id="497927at2759"/>
<keyword evidence="3" id="KW-1185">Reference proteome</keyword>
<dbReference type="Pfam" id="PF00294">
    <property type="entry name" value="PfkB"/>
    <property type="match status" value="1"/>
</dbReference>
<evidence type="ECO:0000259" key="1">
    <source>
        <dbReference type="Pfam" id="PF00294"/>
    </source>
</evidence>
<comment type="caution">
    <text evidence="2">The sequence shown here is derived from an EMBL/GenBank/DDBJ whole genome shotgun (WGS) entry which is preliminary data.</text>
</comment>
<dbReference type="Gene3D" id="3.40.1190.20">
    <property type="match status" value="1"/>
</dbReference>
<feature type="domain" description="Carbohydrate kinase PfkB" evidence="1">
    <location>
        <begin position="174"/>
        <end position="307"/>
    </location>
</feature>
<evidence type="ECO:0000313" key="2">
    <source>
        <dbReference type="EMBL" id="OJT10494.1"/>
    </source>
</evidence>
<dbReference type="OMA" id="VIKSWNT"/>
<dbReference type="AlphaFoldDB" id="A0A1M2VSA7"/>
<dbReference type="PANTHER" id="PTHR47098:SF2">
    <property type="entry name" value="PROTEIN MAK32"/>
    <property type="match status" value="1"/>
</dbReference>
<dbReference type="STRING" id="154538.A0A1M2VSA7"/>
<dbReference type="EMBL" id="MNAD01000773">
    <property type="protein sequence ID" value="OJT10494.1"/>
    <property type="molecule type" value="Genomic_DNA"/>
</dbReference>
<dbReference type="Proteomes" id="UP000184267">
    <property type="component" value="Unassembled WGS sequence"/>
</dbReference>
<accession>A0A1M2VSA7</accession>
<reference evidence="2 3" key="1">
    <citation type="submission" date="2016-10" db="EMBL/GenBank/DDBJ databases">
        <title>Genome sequence of the basidiomycete white-rot fungus Trametes pubescens.</title>
        <authorList>
            <person name="Makela M.R."/>
            <person name="Granchi Z."/>
            <person name="Peng M."/>
            <person name="De Vries R.P."/>
            <person name="Grigoriev I."/>
            <person name="Riley R."/>
            <person name="Hilden K."/>
        </authorList>
    </citation>
    <scope>NUCLEOTIDE SEQUENCE [LARGE SCALE GENOMIC DNA]</scope>
    <source>
        <strain evidence="2 3">FBCC735</strain>
    </source>
</reference>
<dbReference type="PANTHER" id="PTHR47098">
    <property type="entry name" value="PROTEIN MAK32"/>
    <property type="match status" value="1"/>
</dbReference>
<name>A0A1M2VSA7_TRAPU</name>
<protein>
    <recommendedName>
        <fullName evidence="1">Carbohydrate kinase PfkB domain-containing protein</fullName>
    </recommendedName>
</protein>
<dbReference type="SUPFAM" id="SSF53613">
    <property type="entry name" value="Ribokinase-like"/>
    <property type="match status" value="1"/>
</dbReference>
<sequence length="351" mass="38309">MSSPNDTREFVSLGMFIIDEFTFVDGEGKPTVQTLPPQIGGGGTYAAIGARIWLPPSKLGVIIDRGNDFPPHIQGVLDAYGSDMWLFRDHPDRLTARARNSYQGESRGFEYLTPRLRITPRDLVGTRLARPRIIHFICSPERASAIMSEVKEERDWHPITVYEPIPNRCVPEELPALKEVLSDISILSPNAEEAFSLLSMPLTTTKEAVEEACRRYLDMGIGPNGTGHVIIRSGALGACVAQRGQPLTWIDAYWSGPEGASRVVDVTGAGNSFLGGLAAGLVLSNGDVREATLYATVSASFIVEQEGLPRLTQVEENAADGAARAEQWNGDSPLRRVEELQRHLATTKGTK</sequence>
<organism evidence="2 3">
    <name type="scientific">Trametes pubescens</name>
    <name type="common">White-rot fungus</name>
    <dbReference type="NCBI Taxonomy" id="154538"/>
    <lineage>
        <taxon>Eukaryota</taxon>
        <taxon>Fungi</taxon>
        <taxon>Dikarya</taxon>
        <taxon>Basidiomycota</taxon>
        <taxon>Agaricomycotina</taxon>
        <taxon>Agaricomycetes</taxon>
        <taxon>Polyporales</taxon>
        <taxon>Polyporaceae</taxon>
        <taxon>Trametes</taxon>
    </lineage>
</organism>
<gene>
    <name evidence="2" type="ORF">TRAPUB_12932</name>
</gene>
<dbReference type="InterPro" id="IPR029056">
    <property type="entry name" value="Ribokinase-like"/>
</dbReference>
<dbReference type="InterPro" id="IPR011611">
    <property type="entry name" value="PfkB_dom"/>
</dbReference>
<proteinExistence type="predicted"/>